<feature type="domain" description="HTH araC/xylS-type" evidence="4">
    <location>
        <begin position="254"/>
        <end position="354"/>
    </location>
</feature>
<dbReference type="SUPFAM" id="SSF46689">
    <property type="entry name" value="Homeodomain-like"/>
    <property type="match status" value="1"/>
</dbReference>
<proteinExistence type="predicted"/>
<sequence>MTANKGDKSAYWDWTPEIWRWNPKLGCWSPEYGGPSANVSLEISTAGQNPAEAYDYWRETVLHGWDADSPDTNQRRGFSARASALFTPRGNLFWYRSDAVSGRRTERQCRLYEGEPINLGLVLAGKRHHEQAGDRAQSAGPGELIFYDPAYPSRTAWEEHSGVHLTLERESVRKALGGYLPPPSQVIAGLRHSRLYPFLYAQLQLLAQYGGRLASHERALVLEQTQDLALAALGSSALDEPDGAGHRNGNGLFLAAQHLVQQQLANPEFNARAIARHLSCSRASLYRAFAQQGLTVAGYLRDARLQRVHQLLQSAPPHLTIAEIAARCGFLDSASFSRLFRHHFGISPRELRHG</sequence>
<dbReference type="PROSITE" id="PS00041">
    <property type="entry name" value="HTH_ARAC_FAMILY_1"/>
    <property type="match status" value="1"/>
</dbReference>
<evidence type="ECO:0000259" key="4">
    <source>
        <dbReference type="PROSITE" id="PS01124"/>
    </source>
</evidence>
<dbReference type="Pfam" id="PF12833">
    <property type="entry name" value="HTH_18"/>
    <property type="match status" value="1"/>
</dbReference>
<comment type="caution">
    <text evidence="5">The sequence shown here is derived from an EMBL/GenBank/DDBJ whole genome shotgun (WGS) entry which is preliminary data.</text>
</comment>
<dbReference type="InterPro" id="IPR018062">
    <property type="entry name" value="HTH_AraC-typ_CS"/>
</dbReference>
<keyword evidence="2" id="KW-0238">DNA-binding</keyword>
<name>A0ABY2UHR1_9GAMM</name>
<dbReference type="EMBL" id="VANI01000011">
    <property type="protein sequence ID" value="TLM77067.1"/>
    <property type="molecule type" value="Genomic_DNA"/>
</dbReference>
<gene>
    <name evidence="5" type="ORF">FDY93_11995</name>
</gene>
<evidence type="ECO:0000313" key="6">
    <source>
        <dbReference type="Proteomes" id="UP000306791"/>
    </source>
</evidence>
<keyword evidence="3" id="KW-0804">Transcription</keyword>
<evidence type="ECO:0000256" key="3">
    <source>
        <dbReference type="ARBA" id="ARBA00023163"/>
    </source>
</evidence>
<evidence type="ECO:0000313" key="5">
    <source>
        <dbReference type="EMBL" id="TLM77067.1"/>
    </source>
</evidence>
<dbReference type="Gene3D" id="1.10.10.60">
    <property type="entry name" value="Homeodomain-like"/>
    <property type="match status" value="1"/>
</dbReference>
<reference evidence="5 6" key="1">
    <citation type="submission" date="2019-05" db="EMBL/GenBank/DDBJ databases">
        <title>Microbulbifer harenosus sp. nov., an alginate-degrading bacterium isolated from coastal sand.</title>
        <authorList>
            <person name="Huang H."/>
            <person name="Mo K."/>
            <person name="Bao S."/>
        </authorList>
    </citation>
    <scope>NUCLEOTIDE SEQUENCE [LARGE SCALE GENOMIC DNA]</scope>
    <source>
        <strain evidence="5 6">HB161719</strain>
    </source>
</reference>
<organism evidence="5 6">
    <name type="scientific">Microbulbifer harenosus</name>
    <dbReference type="NCBI Taxonomy" id="2576840"/>
    <lineage>
        <taxon>Bacteria</taxon>
        <taxon>Pseudomonadati</taxon>
        <taxon>Pseudomonadota</taxon>
        <taxon>Gammaproteobacteria</taxon>
        <taxon>Cellvibrionales</taxon>
        <taxon>Microbulbiferaceae</taxon>
        <taxon>Microbulbifer</taxon>
    </lineage>
</organism>
<dbReference type="InterPro" id="IPR020449">
    <property type="entry name" value="Tscrpt_reg_AraC-type_HTH"/>
</dbReference>
<evidence type="ECO:0000256" key="2">
    <source>
        <dbReference type="ARBA" id="ARBA00023125"/>
    </source>
</evidence>
<dbReference type="PANTHER" id="PTHR46796">
    <property type="entry name" value="HTH-TYPE TRANSCRIPTIONAL ACTIVATOR RHAS-RELATED"/>
    <property type="match status" value="1"/>
</dbReference>
<dbReference type="InterPro" id="IPR018060">
    <property type="entry name" value="HTH_AraC"/>
</dbReference>
<dbReference type="PROSITE" id="PS01124">
    <property type="entry name" value="HTH_ARAC_FAMILY_2"/>
    <property type="match status" value="1"/>
</dbReference>
<accession>A0ABY2UHR1</accession>
<evidence type="ECO:0000256" key="1">
    <source>
        <dbReference type="ARBA" id="ARBA00023015"/>
    </source>
</evidence>
<dbReference type="PRINTS" id="PR00032">
    <property type="entry name" value="HTHARAC"/>
</dbReference>
<dbReference type="Proteomes" id="UP000306791">
    <property type="component" value="Unassembled WGS sequence"/>
</dbReference>
<dbReference type="SMART" id="SM00342">
    <property type="entry name" value="HTH_ARAC"/>
    <property type="match status" value="1"/>
</dbReference>
<dbReference type="RefSeq" id="WP_138235974.1">
    <property type="nucleotide sequence ID" value="NZ_CP185860.1"/>
</dbReference>
<dbReference type="InterPro" id="IPR009057">
    <property type="entry name" value="Homeodomain-like_sf"/>
</dbReference>
<keyword evidence="1" id="KW-0805">Transcription regulation</keyword>
<keyword evidence="6" id="KW-1185">Reference proteome</keyword>
<protein>
    <submittedName>
        <fullName evidence="5">Helix-turn-helix domain-containing protein</fullName>
    </submittedName>
</protein>
<dbReference type="InterPro" id="IPR050204">
    <property type="entry name" value="AraC_XylS_family_regulators"/>
</dbReference>